<feature type="compositionally biased region" description="Polar residues" evidence="1">
    <location>
        <begin position="91"/>
        <end position="100"/>
    </location>
</feature>
<dbReference type="RefSeq" id="WP_145418601.1">
    <property type="nucleotide sequence ID" value="NZ_CP036526.1"/>
</dbReference>
<reference evidence="2 3" key="1">
    <citation type="submission" date="2019-02" db="EMBL/GenBank/DDBJ databases">
        <title>Deep-cultivation of Planctomycetes and their phenomic and genomic characterization uncovers novel biology.</title>
        <authorList>
            <person name="Wiegand S."/>
            <person name="Jogler M."/>
            <person name="Boedeker C."/>
            <person name="Pinto D."/>
            <person name="Vollmers J."/>
            <person name="Rivas-Marin E."/>
            <person name="Kohn T."/>
            <person name="Peeters S.H."/>
            <person name="Heuer A."/>
            <person name="Rast P."/>
            <person name="Oberbeckmann S."/>
            <person name="Bunk B."/>
            <person name="Jeske O."/>
            <person name="Meyerdierks A."/>
            <person name="Storesund J.E."/>
            <person name="Kallscheuer N."/>
            <person name="Luecker S."/>
            <person name="Lage O.M."/>
            <person name="Pohl T."/>
            <person name="Merkel B.J."/>
            <person name="Hornburger P."/>
            <person name="Mueller R.-W."/>
            <person name="Bruemmer F."/>
            <person name="Labrenz M."/>
            <person name="Spormann A.M."/>
            <person name="Op den Camp H."/>
            <person name="Overmann J."/>
            <person name="Amann R."/>
            <person name="Jetten M.S.M."/>
            <person name="Mascher T."/>
            <person name="Medema M.H."/>
            <person name="Devos D.P."/>
            <person name="Kaster A.-K."/>
            <person name="Ovreas L."/>
            <person name="Rohde M."/>
            <person name="Galperin M.Y."/>
            <person name="Jogler C."/>
        </authorList>
    </citation>
    <scope>NUCLEOTIDE SEQUENCE [LARGE SCALE GENOMIC DNA]</scope>
    <source>
        <strain evidence="2 3">K23_9</strain>
    </source>
</reference>
<dbReference type="EMBL" id="CP036526">
    <property type="protein sequence ID" value="QDT10891.1"/>
    <property type="molecule type" value="Genomic_DNA"/>
</dbReference>
<protein>
    <submittedName>
        <fullName evidence="2">Uncharacterized protein</fullName>
    </submittedName>
</protein>
<proteinExistence type="predicted"/>
<dbReference type="AlphaFoldDB" id="A0A517NUU7"/>
<accession>A0A517NUU7</accession>
<dbReference type="OrthoDB" id="250602at2"/>
<feature type="compositionally biased region" description="Polar residues" evidence="1">
    <location>
        <begin position="162"/>
        <end position="172"/>
    </location>
</feature>
<feature type="region of interest" description="Disordered" evidence="1">
    <location>
        <begin position="81"/>
        <end position="228"/>
    </location>
</feature>
<feature type="compositionally biased region" description="Pro residues" evidence="1">
    <location>
        <begin position="212"/>
        <end position="224"/>
    </location>
</feature>
<keyword evidence="3" id="KW-1185">Reference proteome</keyword>
<evidence type="ECO:0000313" key="3">
    <source>
        <dbReference type="Proteomes" id="UP000319817"/>
    </source>
</evidence>
<evidence type="ECO:0000256" key="1">
    <source>
        <dbReference type="SAM" id="MobiDB-lite"/>
    </source>
</evidence>
<dbReference type="Proteomes" id="UP000319817">
    <property type="component" value="Chromosome"/>
</dbReference>
<name>A0A517NUU7_9BACT</name>
<organism evidence="2 3">
    <name type="scientific">Stieleria marina</name>
    <dbReference type="NCBI Taxonomy" id="1930275"/>
    <lineage>
        <taxon>Bacteria</taxon>
        <taxon>Pseudomonadati</taxon>
        <taxon>Planctomycetota</taxon>
        <taxon>Planctomycetia</taxon>
        <taxon>Pirellulales</taxon>
        <taxon>Pirellulaceae</taxon>
        <taxon>Stieleria</taxon>
    </lineage>
</organism>
<gene>
    <name evidence="2" type="ORF">K239x_28820</name>
</gene>
<sequence>MNARALVPLFVSRTPKCKISRTLTTLLLALVMAPLGCQAPIQREVYSAKLSNEVRVLEDQLYDADYQNRVLRDELKRVKSDCEPADASGHRGSSIQSESGPLQYGPTVLPPPVFGSPQASDPIPLSDQPMPSYSSESIVDEPPAMPDSSLPSVPYIQPSPSPNVDQIETPQPDQIDESDTLPAPKRAAEESGELPAPQIAEPPGPETFKVPPIEPGKLQPPPLPGSRDDVPDGKVELPELLDASLNYSQPVLPEPVSPDHIQLHPSLSSAHQFDEDDEVDGLWVVVNVVDENGRILNLNDFDIDASMTIVALDPTQDSSVAKIGRWEFSVEEVKKFVRSLPVDGLHVPIKWQDIEPAGDEVIVHVRLQAEGEEMRCQGKLKLESDVAMAKWLPRGESIKR</sequence>
<evidence type="ECO:0000313" key="2">
    <source>
        <dbReference type="EMBL" id="QDT10891.1"/>
    </source>
</evidence>